<evidence type="ECO:0000313" key="2">
    <source>
        <dbReference type="Proteomes" id="UP000193920"/>
    </source>
</evidence>
<reference evidence="1 2" key="1">
    <citation type="submission" date="2016-08" db="EMBL/GenBank/DDBJ databases">
        <title>A Parts List for Fungal Cellulosomes Revealed by Comparative Genomics.</title>
        <authorList>
            <consortium name="DOE Joint Genome Institute"/>
            <person name="Haitjema C.H."/>
            <person name="Gilmore S.P."/>
            <person name="Henske J.K."/>
            <person name="Solomon K.V."/>
            <person name="De Groot R."/>
            <person name="Kuo A."/>
            <person name="Mondo S.J."/>
            <person name="Salamov A.A."/>
            <person name="Labutti K."/>
            <person name="Zhao Z."/>
            <person name="Chiniquy J."/>
            <person name="Barry K."/>
            <person name="Brewer H.M."/>
            <person name="Purvine S.O."/>
            <person name="Wright A.T."/>
            <person name="Boxma B."/>
            <person name="Van Alen T."/>
            <person name="Hackstein J.H."/>
            <person name="Baker S.E."/>
            <person name="Grigoriev I.V."/>
            <person name="O'Malley M.A."/>
        </authorList>
    </citation>
    <scope>NUCLEOTIDE SEQUENCE [LARGE SCALE GENOMIC DNA]</scope>
    <source>
        <strain evidence="1 2">G1</strain>
    </source>
</reference>
<dbReference type="AlphaFoldDB" id="A0A1Y2ABQ3"/>
<dbReference type="OrthoDB" id="2134583at2759"/>
<accession>A0A1Y2ABQ3</accession>
<comment type="caution">
    <text evidence="1">The sequence shown here is derived from an EMBL/GenBank/DDBJ whole genome shotgun (WGS) entry which is preliminary data.</text>
</comment>
<protein>
    <submittedName>
        <fullName evidence="1">Uncharacterized protein</fullName>
    </submittedName>
</protein>
<name>A0A1Y2ABQ3_9FUNG</name>
<proteinExistence type="predicted"/>
<gene>
    <name evidence="1" type="ORF">LY90DRAFT_677041</name>
</gene>
<evidence type="ECO:0000313" key="1">
    <source>
        <dbReference type="EMBL" id="ORY19942.1"/>
    </source>
</evidence>
<sequence length="319" mass="37087">MSDDTGKYDQSSKINKKLQSYYFNNSVNNDEISFSKPVSKKTNRQSTIVVNPNELPEVESTSLGIDLSNLDSIITSDVQDLFNTTWKDNDSGLNLDFNNLSLDTSFKPEASNNFSEKENLISLENRLGDMIRKAYEQNSFILSSKGDFICYYCKSDASIGCTENCQNKEIMKQMQEDLVYLKELWESPEYMIPRSEMEENFKKFCDFYKEHSEKDLFNEFMNLKIIDCVRNNQNNLQTIEDNYKAADPKYESDTLIGFSRLNKFEFKNITNRQANALANAFKNTQPENFNKDSSKELEVIYEIIRLICIFTSKEFIETK</sequence>
<organism evidence="1 2">
    <name type="scientific">Neocallimastix californiae</name>
    <dbReference type="NCBI Taxonomy" id="1754190"/>
    <lineage>
        <taxon>Eukaryota</taxon>
        <taxon>Fungi</taxon>
        <taxon>Fungi incertae sedis</taxon>
        <taxon>Chytridiomycota</taxon>
        <taxon>Chytridiomycota incertae sedis</taxon>
        <taxon>Neocallimastigomycetes</taxon>
        <taxon>Neocallimastigales</taxon>
        <taxon>Neocallimastigaceae</taxon>
        <taxon>Neocallimastix</taxon>
    </lineage>
</organism>
<keyword evidence="2" id="KW-1185">Reference proteome</keyword>
<dbReference type="Proteomes" id="UP000193920">
    <property type="component" value="Unassembled WGS sequence"/>
</dbReference>
<dbReference type="EMBL" id="MCOG01000309">
    <property type="protein sequence ID" value="ORY19942.1"/>
    <property type="molecule type" value="Genomic_DNA"/>
</dbReference>